<keyword evidence="2" id="KW-1185">Reference proteome</keyword>
<dbReference type="Proteomes" id="UP001564408">
    <property type="component" value="Unassembled WGS sequence"/>
</dbReference>
<evidence type="ECO:0000313" key="1">
    <source>
        <dbReference type="EMBL" id="MEY6434288.1"/>
    </source>
</evidence>
<proteinExistence type="predicted"/>
<dbReference type="EMBL" id="JBDKXB010000070">
    <property type="protein sequence ID" value="MEY6434288.1"/>
    <property type="molecule type" value="Genomic_DNA"/>
</dbReference>
<organism evidence="1 2">
    <name type="scientific">Thioalkalicoccus limnaeus</name>
    <dbReference type="NCBI Taxonomy" id="120681"/>
    <lineage>
        <taxon>Bacteria</taxon>
        <taxon>Pseudomonadati</taxon>
        <taxon>Pseudomonadota</taxon>
        <taxon>Gammaproteobacteria</taxon>
        <taxon>Chromatiales</taxon>
        <taxon>Chromatiaceae</taxon>
        <taxon>Thioalkalicoccus</taxon>
    </lineage>
</organism>
<comment type="caution">
    <text evidence="1">The sequence shown here is derived from an EMBL/GenBank/DDBJ whole genome shotgun (WGS) entry which is preliminary data.</text>
</comment>
<name>A0ABV4BLC2_9GAMM</name>
<dbReference type="RefSeq" id="WP_369668665.1">
    <property type="nucleotide sequence ID" value="NZ_JBDKXB010000070.1"/>
</dbReference>
<gene>
    <name evidence="1" type="ORF">ABC977_18010</name>
</gene>
<protein>
    <submittedName>
        <fullName evidence="1">Uncharacterized protein</fullName>
    </submittedName>
</protein>
<sequence>MDAQRRQGQRHRGERLTVHTLGRRQDVVYALDAPAHPAQGPGPLDIQKLGIA</sequence>
<evidence type="ECO:0000313" key="2">
    <source>
        <dbReference type="Proteomes" id="UP001564408"/>
    </source>
</evidence>
<accession>A0ABV4BLC2</accession>
<reference evidence="1 2" key="1">
    <citation type="submission" date="2024-05" db="EMBL/GenBank/DDBJ databases">
        <title>Genome Sequence and Characterization of the New Strain Purple Sulfur Bacterium of Genus Thioalkalicoccus.</title>
        <authorList>
            <person name="Bryantseva I.A."/>
            <person name="Kyndt J.A."/>
            <person name="Imhoff J.F."/>
        </authorList>
    </citation>
    <scope>NUCLEOTIDE SEQUENCE [LARGE SCALE GENOMIC DNA]</scope>
    <source>
        <strain evidence="1 2">Um2</strain>
    </source>
</reference>